<reference evidence="5 6" key="1">
    <citation type="submission" date="2019-12" db="EMBL/GenBank/DDBJ databases">
        <title>Novel species isolated from a subtropical stream in China.</title>
        <authorList>
            <person name="Lu H."/>
        </authorList>
    </citation>
    <scope>NUCLEOTIDE SEQUENCE [LARGE SCALE GENOMIC DNA]</scope>
    <source>
        <strain evidence="5 6">FT50W</strain>
    </source>
</reference>
<dbReference type="SUPFAM" id="SSF56935">
    <property type="entry name" value="Porins"/>
    <property type="match status" value="1"/>
</dbReference>
<protein>
    <submittedName>
        <fullName evidence="5">TonB-dependent receptor plug domain-containing protein</fullName>
    </submittedName>
</protein>
<feature type="chain" id="PRO_5027024805" evidence="3">
    <location>
        <begin position="19"/>
        <end position="131"/>
    </location>
</feature>
<feature type="signal peptide" evidence="3">
    <location>
        <begin position="1"/>
        <end position="18"/>
    </location>
</feature>
<dbReference type="GO" id="GO:0009279">
    <property type="term" value="C:cell outer membrane"/>
    <property type="evidence" value="ECO:0007669"/>
    <property type="project" value="UniProtKB-SubCell"/>
</dbReference>
<dbReference type="PROSITE" id="PS52016">
    <property type="entry name" value="TONB_DEPENDENT_REC_3"/>
    <property type="match status" value="1"/>
</dbReference>
<dbReference type="RefSeq" id="WP_161021699.1">
    <property type="nucleotide sequence ID" value="NZ_WWCP01000064.1"/>
</dbReference>
<feature type="domain" description="TonB-dependent receptor plug" evidence="4">
    <location>
        <begin position="40"/>
        <end position="111"/>
    </location>
</feature>
<keyword evidence="2" id="KW-0472">Membrane</keyword>
<evidence type="ECO:0000256" key="1">
    <source>
        <dbReference type="ARBA" id="ARBA00023170"/>
    </source>
</evidence>
<keyword evidence="2" id="KW-0812">Transmembrane</keyword>
<keyword evidence="2" id="KW-0998">Cell outer membrane</keyword>
<gene>
    <name evidence="5" type="ORF">GTP44_26105</name>
</gene>
<organism evidence="5 6">
    <name type="scientific">Duganella lactea</name>
    <dbReference type="NCBI Taxonomy" id="2692173"/>
    <lineage>
        <taxon>Bacteria</taxon>
        <taxon>Pseudomonadati</taxon>
        <taxon>Pseudomonadota</taxon>
        <taxon>Betaproteobacteria</taxon>
        <taxon>Burkholderiales</taxon>
        <taxon>Oxalobacteraceae</taxon>
        <taxon>Telluria group</taxon>
        <taxon>Duganella</taxon>
    </lineage>
</organism>
<dbReference type="InterPro" id="IPR012910">
    <property type="entry name" value="Plug_dom"/>
</dbReference>
<evidence type="ECO:0000313" key="5">
    <source>
        <dbReference type="EMBL" id="MYM85395.1"/>
    </source>
</evidence>
<evidence type="ECO:0000259" key="4">
    <source>
        <dbReference type="Pfam" id="PF07715"/>
    </source>
</evidence>
<dbReference type="Pfam" id="PF07715">
    <property type="entry name" value="Plug"/>
    <property type="match status" value="1"/>
</dbReference>
<dbReference type="EMBL" id="WWCP01000064">
    <property type="protein sequence ID" value="MYM85395.1"/>
    <property type="molecule type" value="Genomic_DNA"/>
</dbReference>
<dbReference type="InterPro" id="IPR039426">
    <property type="entry name" value="TonB-dep_rcpt-like"/>
</dbReference>
<accession>A0A6L8MTJ3</accession>
<dbReference type="Gene3D" id="2.170.130.10">
    <property type="entry name" value="TonB-dependent receptor, plug domain"/>
    <property type="match status" value="1"/>
</dbReference>
<dbReference type="AlphaFoldDB" id="A0A6L8MTJ3"/>
<keyword evidence="2" id="KW-0813">Transport</keyword>
<dbReference type="Proteomes" id="UP000474565">
    <property type="component" value="Unassembled WGS sequence"/>
</dbReference>
<comment type="subcellular location">
    <subcellularLocation>
        <location evidence="2">Cell outer membrane</location>
        <topology evidence="2">Multi-pass membrane protein</topology>
    </subcellularLocation>
</comment>
<sequence>MQSKYLWWLMLVAFPAVAQVVQVEVKGTASDAGQTRDFVAGIILIDRKRIEDSGAQNVSQVLRREPAITVGKDGQVGLMGLPGYTQILVDGSAADGGDPLALDIVHVEKIEARVSPALPASAVLSCCGPAT</sequence>
<keyword evidence="3" id="KW-0732">Signal</keyword>
<comment type="similarity">
    <text evidence="2">Belongs to the TonB-dependent receptor family.</text>
</comment>
<evidence type="ECO:0000256" key="2">
    <source>
        <dbReference type="PROSITE-ProRule" id="PRU01360"/>
    </source>
</evidence>
<keyword evidence="1 5" id="KW-0675">Receptor</keyword>
<proteinExistence type="inferred from homology"/>
<name>A0A6L8MTJ3_9BURK</name>
<evidence type="ECO:0000313" key="6">
    <source>
        <dbReference type="Proteomes" id="UP000474565"/>
    </source>
</evidence>
<dbReference type="InterPro" id="IPR037066">
    <property type="entry name" value="Plug_dom_sf"/>
</dbReference>
<comment type="caution">
    <text evidence="5">The sequence shown here is derived from an EMBL/GenBank/DDBJ whole genome shotgun (WGS) entry which is preliminary data.</text>
</comment>
<evidence type="ECO:0000256" key="3">
    <source>
        <dbReference type="SAM" id="SignalP"/>
    </source>
</evidence>
<keyword evidence="2" id="KW-1134">Transmembrane beta strand</keyword>